<comment type="caution">
    <text evidence="1">The sequence shown here is derived from an EMBL/GenBank/DDBJ whole genome shotgun (WGS) entry which is preliminary data.</text>
</comment>
<dbReference type="EMBL" id="LCTV02000017">
    <property type="protein sequence ID" value="PRQ69884.1"/>
    <property type="molecule type" value="Genomic_DNA"/>
</dbReference>
<evidence type="ECO:0000313" key="2">
    <source>
        <dbReference type="Proteomes" id="UP000239560"/>
    </source>
</evidence>
<evidence type="ECO:0000313" key="1">
    <source>
        <dbReference type="EMBL" id="PRQ69884.1"/>
    </source>
</evidence>
<dbReference type="AlphaFoldDB" id="A0A2S9ZVW1"/>
<dbReference type="Proteomes" id="UP000239560">
    <property type="component" value="Unassembled WGS sequence"/>
</dbReference>
<proteinExistence type="predicted"/>
<protein>
    <submittedName>
        <fullName evidence="1">Uncharacterized protein</fullName>
    </submittedName>
</protein>
<organism evidence="1 2">
    <name type="scientific">Rhodotorula toruloides</name>
    <name type="common">Yeast</name>
    <name type="synonym">Rhodosporidium toruloides</name>
    <dbReference type="NCBI Taxonomy" id="5286"/>
    <lineage>
        <taxon>Eukaryota</taxon>
        <taxon>Fungi</taxon>
        <taxon>Dikarya</taxon>
        <taxon>Basidiomycota</taxon>
        <taxon>Pucciniomycotina</taxon>
        <taxon>Microbotryomycetes</taxon>
        <taxon>Sporidiobolales</taxon>
        <taxon>Sporidiobolaceae</taxon>
        <taxon>Rhodotorula</taxon>
    </lineage>
</organism>
<accession>A0A2S9ZVW1</accession>
<gene>
    <name evidence="1" type="ORF">AAT19DRAFT_11537</name>
</gene>
<sequence length="309" mass="34558">MAILEISKRHRSTSIALQSHRQQILTDPAFATPSPLPFPSPAFLKHQLPPFIAHHARDCEALDLTYDPLRRLFRTPTLHASFPYTLSDLTMSDSTCFLRSIRLSAHPHDSRDAVSPVLTQMHRHLRLPPATSLLRRLRPLAVRRIRPFTFSSVLQPIRSAHCCTAHTSGLVHSASTPPINRLSLAATSRVSPHLLLQPSFALGRCRRTLTRYEALRLTQEAVLLVVDFRCRPEGILTALLRLPLRSPVLRRSTVPVGLLHRHDEQFMPLRAEMLGSRLGRSRGDLASLVLASACDGRGPTQPRRSSLAC</sequence>
<name>A0A2S9ZVW1_RHOTO</name>
<reference evidence="1 2" key="1">
    <citation type="journal article" date="2018" name="Elife">
        <title>Functional genomics of lipid metabolism in the oleaginous yeast Rhodosporidium toruloides.</title>
        <authorList>
            <person name="Coradetti S.T."/>
            <person name="Pinel D."/>
            <person name="Geiselman G."/>
            <person name="Ito M."/>
            <person name="Mondo S."/>
            <person name="Reilly M.C."/>
            <person name="Cheng Y.F."/>
            <person name="Bauer S."/>
            <person name="Grigoriev I."/>
            <person name="Gladden J.M."/>
            <person name="Simmons B.A."/>
            <person name="Brem R."/>
            <person name="Arkin A.P."/>
            <person name="Skerker J.M."/>
        </authorList>
    </citation>
    <scope>NUCLEOTIDE SEQUENCE [LARGE SCALE GENOMIC DNA]</scope>
    <source>
        <strain evidence="1 2">NBRC 0880</strain>
    </source>
</reference>